<organism evidence="8 11">
    <name type="scientific">Pseudomonas psychrophila</name>
    <dbReference type="NCBI Taxonomy" id="122355"/>
    <lineage>
        <taxon>Bacteria</taxon>
        <taxon>Pseudomonadati</taxon>
        <taxon>Pseudomonadota</taxon>
        <taxon>Gammaproteobacteria</taxon>
        <taxon>Pseudomonadales</taxon>
        <taxon>Pseudomonadaceae</taxon>
        <taxon>Pseudomonas</taxon>
    </lineage>
</organism>
<accession>A0A8I1FV63</accession>
<keyword evidence="4 6" id="KW-0472">Membrane</keyword>
<evidence type="ECO:0000256" key="3">
    <source>
        <dbReference type="ARBA" id="ARBA00022989"/>
    </source>
</evidence>
<feature type="transmembrane region" description="Helical" evidence="6">
    <location>
        <begin position="195"/>
        <end position="215"/>
    </location>
</feature>
<dbReference type="Gene3D" id="1.20.1720.10">
    <property type="entry name" value="Multidrug resistance protein D"/>
    <property type="match status" value="1"/>
</dbReference>
<protein>
    <submittedName>
        <fullName evidence="8">MFS transporter</fullName>
    </submittedName>
    <submittedName>
        <fullName evidence="9">Predicted arabinose efflux permease, MFS family</fullName>
    </submittedName>
</protein>
<feature type="transmembrane region" description="Helical" evidence="6">
    <location>
        <begin position="227"/>
        <end position="246"/>
    </location>
</feature>
<dbReference type="PANTHER" id="PTHR23501">
    <property type="entry name" value="MAJOR FACILITATOR SUPERFAMILY"/>
    <property type="match status" value="1"/>
</dbReference>
<dbReference type="Proteomes" id="UP000658390">
    <property type="component" value="Unassembled WGS sequence"/>
</dbReference>
<comment type="subcellular location">
    <subcellularLocation>
        <location evidence="1">Membrane</location>
        <topology evidence="1">Multi-pass membrane protein</topology>
    </subcellularLocation>
</comment>
<dbReference type="SUPFAM" id="SSF103473">
    <property type="entry name" value="MFS general substrate transporter"/>
    <property type="match status" value="1"/>
</dbReference>
<evidence type="ECO:0000313" key="10">
    <source>
        <dbReference type="Proteomes" id="UP000182058"/>
    </source>
</evidence>
<dbReference type="InterPro" id="IPR020846">
    <property type="entry name" value="MFS_dom"/>
</dbReference>
<dbReference type="Gene3D" id="1.20.1250.20">
    <property type="entry name" value="MFS general substrate transporter like domains"/>
    <property type="match status" value="1"/>
</dbReference>
<feature type="compositionally biased region" description="Polar residues" evidence="5">
    <location>
        <begin position="8"/>
        <end position="27"/>
    </location>
</feature>
<evidence type="ECO:0000313" key="8">
    <source>
        <dbReference type="EMBL" id="MBJ2259624.1"/>
    </source>
</evidence>
<feature type="transmembrane region" description="Helical" evidence="6">
    <location>
        <begin position="165"/>
        <end position="183"/>
    </location>
</feature>
<reference evidence="9 10" key="1">
    <citation type="submission" date="2016-10" db="EMBL/GenBank/DDBJ databases">
        <authorList>
            <person name="Varghese N."/>
            <person name="Submissions S."/>
        </authorList>
    </citation>
    <scope>NUCLEOTIDE SEQUENCE [LARGE SCALE GENOMIC DNA]</scope>
    <source>
        <strain evidence="9 10">BS3667</strain>
    </source>
</reference>
<reference evidence="8" key="2">
    <citation type="submission" date="2020-12" db="EMBL/GenBank/DDBJ databases">
        <title>Antibiotic resistance and phylogeny of Pseudomonas spp. isolated over three decades from chicken meat in the Norwegian food chain.</title>
        <authorList>
            <person name="Moen B."/>
        </authorList>
    </citation>
    <scope>NUCLEOTIDE SEQUENCE</scope>
    <source>
        <strain evidence="8">MF6762</strain>
    </source>
</reference>
<keyword evidence="3 6" id="KW-1133">Transmembrane helix</keyword>
<evidence type="ECO:0000256" key="5">
    <source>
        <dbReference type="SAM" id="MobiDB-lite"/>
    </source>
</evidence>
<feature type="transmembrane region" description="Helical" evidence="6">
    <location>
        <begin position="44"/>
        <end position="64"/>
    </location>
</feature>
<keyword evidence="2 6" id="KW-0812">Transmembrane</keyword>
<evidence type="ECO:0000256" key="1">
    <source>
        <dbReference type="ARBA" id="ARBA00004141"/>
    </source>
</evidence>
<dbReference type="PROSITE" id="PS50850">
    <property type="entry name" value="MFS"/>
    <property type="match status" value="1"/>
</dbReference>
<evidence type="ECO:0000256" key="2">
    <source>
        <dbReference type="ARBA" id="ARBA00022692"/>
    </source>
</evidence>
<name>A0A8I1FV63_9PSED</name>
<evidence type="ECO:0000313" key="9">
    <source>
        <dbReference type="EMBL" id="SDU64286.1"/>
    </source>
</evidence>
<sequence length="505" mass="51890">MDKRHIPSDQSSQHGSNPWPSEDSAPSSTGWGALLSGRNGMRSLALAGGVVLHAVNVYISTTILPSVVRDIGGIDYYAWNTTLFVAASILGSALSARLLQSAGPRGAYMIATLVFAIGTLICAFAPSMPLMLAGRIIQGLGGGFLFALSYAMIRLVFSEALWPRAMALISGMWGVATLIGPAVGGVFAELGIWRAAFWSLIPVATLFALLAVVVLPKRGSQSTPASPLALTQLVLLTSAVLVISAVSVSSVFILNMVGLGVAVLLTALLITTESRARHRLLPEGALRITSALGALYATMSLLAIAVTSGEIFVPLFLQVLHHQSPLAAGYLAALMAAGWTLGSIASAGANGKNIRRAILAGPILGLAGMVALAVLMGTESEGNWLALTPICLALGAIGLGVGLAWPHLLTRVFQVSSAGEQDLAAASITTVQLFATALGAALAGMVANIAGLTDPGGIVGASSAATWLFGVFALAPMLGVLTVYRVLFHHPSAGQREQAADTPSF</sequence>
<feature type="transmembrane region" description="Helical" evidence="6">
    <location>
        <begin position="384"/>
        <end position="405"/>
    </location>
</feature>
<dbReference type="EMBL" id="LT629795">
    <property type="protein sequence ID" value="SDU64286.1"/>
    <property type="molecule type" value="Genomic_DNA"/>
</dbReference>
<dbReference type="OrthoDB" id="9807274at2"/>
<evidence type="ECO:0000256" key="4">
    <source>
        <dbReference type="ARBA" id="ARBA00023136"/>
    </source>
</evidence>
<feature type="region of interest" description="Disordered" evidence="5">
    <location>
        <begin position="1"/>
        <end position="27"/>
    </location>
</feature>
<feature type="domain" description="Major facilitator superfamily (MFS) profile" evidence="7">
    <location>
        <begin position="42"/>
        <end position="491"/>
    </location>
</feature>
<dbReference type="PANTHER" id="PTHR23501:SF154">
    <property type="entry name" value="MULTIDRUG-EFFLUX TRANSPORTER RV1634-RELATED"/>
    <property type="match status" value="1"/>
</dbReference>
<feature type="transmembrane region" description="Helical" evidence="6">
    <location>
        <begin position="284"/>
        <end position="306"/>
    </location>
</feature>
<feature type="transmembrane region" description="Helical" evidence="6">
    <location>
        <begin position="357"/>
        <end position="378"/>
    </location>
</feature>
<feature type="transmembrane region" description="Helical" evidence="6">
    <location>
        <begin position="76"/>
        <end position="94"/>
    </location>
</feature>
<feature type="transmembrane region" description="Helical" evidence="6">
    <location>
        <begin position="132"/>
        <end position="153"/>
    </location>
</feature>
<dbReference type="GO" id="GO:0022857">
    <property type="term" value="F:transmembrane transporter activity"/>
    <property type="evidence" value="ECO:0007669"/>
    <property type="project" value="InterPro"/>
</dbReference>
<feature type="transmembrane region" description="Helical" evidence="6">
    <location>
        <begin position="326"/>
        <end position="345"/>
    </location>
</feature>
<dbReference type="GO" id="GO:0005886">
    <property type="term" value="C:plasma membrane"/>
    <property type="evidence" value="ECO:0007669"/>
    <property type="project" value="TreeGrafter"/>
</dbReference>
<dbReference type="InterPro" id="IPR036259">
    <property type="entry name" value="MFS_trans_sf"/>
</dbReference>
<feature type="transmembrane region" description="Helical" evidence="6">
    <location>
        <begin position="467"/>
        <end position="488"/>
    </location>
</feature>
<dbReference type="Pfam" id="PF07690">
    <property type="entry name" value="MFS_1"/>
    <property type="match status" value="1"/>
</dbReference>
<evidence type="ECO:0000259" key="7">
    <source>
        <dbReference type="PROSITE" id="PS50850"/>
    </source>
</evidence>
<dbReference type="AlphaFoldDB" id="A0A8I1FV63"/>
<gene>
    <name evidence="8" type="ORF">JFT45_24265</name>
    <name evidence="9" type="ORF">SAMN04490201_3401</name>
</gene>
<feature type="transmembrane region" description="Helical" evidence="6">
    <location>
        <begin position="425"/>
        <end position="447"/>
    </location>
</feature>
<dbReference type="Proteomes" id="UP000182058">
    <property type="component" value="Chromosome I"/>
</dbReference>
<dbReference type="InterPro" id="IPR011701">
    <property type="entry name" value="MFS"/>
</dbReference>
<feature type="transmembrane region" description="Helical" evidence="6">
    <location>
        <begin position="252"/>
        <end position="272"/>
    </location>
</feature>
<evidence type="ECO:0000256" key="6">
    <source>
        <dbReference type="SAM" id="Phobius"/>
    </source>
</evidence>
<feature type="transmembrane region" description="Helical" evidence="6">
    <location>
        <begin position="106"/>
        <end position="126"/>
    </location>
</feature>
<keyword evidence="10" id="KW-1185">Reference proteome</keyword>
<dbReference type="EMBL" id="JAEKCZ010000032">
    <property type="protein sequence ID" value="MBJ2259624.1"/>
    <property type="molecule type" value="Genomic_DNA"/>
</dbReference>
<proteinExistence type="predicted"/>
<evidence type="ECO:0000313" key="11">
    <source>
        <dbReference type="Proteomes" id="UP000658390"/>
    </source>
</evidence>